<feature type="transmembrane region" description="Helical" evidence="1">
    <location>
        <begin position="36"/>
        <end position="57"/>
    </location>
</feature>
<evidence type="ECO:0000313" key="4">
    <source>
        <dbReference type="Proteomes" id="UP000243534"/>
    </source>
</evidence>
<name>A0A1E7Z2C7_9GAMM</name>
<keyword evidence="5" id="KW-1185">Reference proteome</keyword>
<dbReference type="Proteomes" id="UP000243534">
    <property type="component" value="Unassembled WGS sequence"/>
</dbReference>
<protein>
    <submittedName>
        <fullName evidence="2">Uncharacterized protein</fullName>
    </submittedName>
</protein>
<dbReference type="EMBL" id="MAYS01000172">
    <property type="protein sequence ID" value="OFC62881.1"/>
    <property type="molecule type" value="Genomic_DNA"/>
</dbReference>
<sequence>MLGFGQFLFTLGDLFLVITVRYLFQFPLVLGHFSLVLINLFLTCISQAGIATGSASFRQCTFQPSDPALLIMLLRKVDFMLDRLLFLLAQRNRLAKGRQSQQACAKNNAIFHSGRNLSLRRYRVPETGMSLLTASKA</sequence>
<dbReference type="AlphaFoldDB" id="A0A1E7Z2C7"/>
<evidence type="ECO:0000313" key="3">
    <source>
        <dbReference type="EMBL" id="RAP71500.1"/>
    </source>
</evidence>
<evidence type="ECO:0000256" key="1">
    <source>
        <dbReference type="SAM" id="Phobius"/>
    </source>
</evidence>
<reference evidence="2 4" key="1">
    <citation type="submission" date="2016-07" db="EMBL/GenBank/DDBJ databases">
        <authorList>
            <person name="Yuval B."/>
        </authorList>
    </citation>
    <scope>NUCLEOTIDE SEQUENCE [LARGE SCALE GENOMIC DNA]</scope>
    <source>
        <strain evidence="2 4">IL</strain>
    </source>
</reference>
<proteinExistence type="predicted"/>
<comment type="caution">
    <text evidence="2">The sequence shown here is derived from an EMBL/GenBank/DDBJ whole genome shotgun (WGS) entry which is preliminary data.</text>
</comment>
<dbReference type="EMBL" id="LJAM02000136">
    <property type="protein sequence ID" value="RAP71500.1"/>
    <property type="molecule type" value="Genomic_DNA"/>
</dbReference>
<feature type="transmembrane region" description="Helical" evidence="1">
    <location>
        <begin position="6"/>
        <end position="24"/>
    </location>
</feature>
<gene>
    <name evidence="3" type="ORF">ACZ87_01685</name>
    <name evidence="2" type="ORF">BBW68_07780</name>
</gene>
<organism evidence="2 4">
    <name type="scientific">Candidatus Erwinia dacicola</name>
    <dbReference type="NCBI Taxonomy" id="252393"/>
    <lineage>
        <taxon>Bacteria</taxon>
        <taxon>Pseudomonadati</taxon>
        <taxon>Pseudomonadota</taxon>
        <taxon>Gammaproteobacteria</taxon>
        <taxon>Enterobacterales</taxon>
        <taxon>Erwiniaceae</taxon>
        <taxon>Erwinia</taxon>
    </lineage>
</organism>
<keyword evidence="1" id="KW-1133">Transmembrane helix</keyword>
<dbReference type="Proteomes" id="UP000244334">
    <property type="component" value="Unassembled WGS sequence"/>
</dbReference>
<evidence type="ECO:0000313" key="2">
    <source>
        <dbReference type="EMBL" id="OFC62881.1"/>
    </source>
</evidence>
<keyword evidence="1" id="KW-0812">Transmembrane</keyword>
<evidence type="ECO:0000313" key="5">
    <source>
        <dbReference type="Proteomes" id="UP000244334"/>
    </source>
</evidence>
<keyword evidence="1" id="KW-0472">Membrane</keyword>
<reference evidence="3 5" key="2">
    <citation type="submission" date="2018-04" db="EMBL/GenBank/DDBJ databases">
        <title>Genomes of the Obligate Erwinia dacicola and Facultative Enterobacter sp. OLF Endosymbionts of the Olive Fruit fly, Bactrocera oleae.</title>
        <authorList>
            <person name="Estes A.M."/>
            <person name="Hearn D.J."/>
            <person name="Agarwal S."/>
            <person name="Pierson E.A."/>
            <person name="Dunning-Hotopp J.C."/>
        </authorList>
    </citation>
    <scope>NUCLEOTIDE SEQUENCE [LARGE SCALE GENOMIC DNA]</scope>
    <source>
        <strain evidence="3 5">Oroville</strain>
    </source>
</reference>
<accession>A0A1E7Z2C7</accession>